<proteinExistence type="predicted"/>
<organism evidence="1">
    <name type="scientific">bioreactor metagenome</name>
    <dbReference type="NCBI Taxonomy" id="1076179"/>
    <lineage>
        <taxon>unclassified sequences</taxon>
        <taxon>metagenomes</taxon>
        <taxon>ecological metagenomes</taxon>
    </lineage>
</organism>
<sequence length="234" mass="26569">MVDPLPIRFQPIDKARFEIRGGTDLDSGICWLAFLDPGDQLLFPAFHEVFRHVQVGSDVDRASGKHVAHDARRITEASQRFFERMKTAVEPFHQQRTHDCGKLHGDAVGALVFLLLFRFQEADRSIPVIRKPIAIRAGKQQHGAVIQRFECRRERIENFSRGLDSRENDALVCQVLLVVLVLHEVIACPADRDFRNYLRADEFVDLLDLTPCFRGVGVAMRLLIGLLAACEEVL</sequence>
<evidence type="ECO:0000313" key="1">
    <source>
        <dbReference type="EMBL" id="MPM90138.1"/>
    </source>
</evidence>
<accession>A0A645DM33</accession>
<gene>
    <name evidence="1" type="ORF">SDC9_137255</name>
</gene>
<dbReference type="EMBL" id="VSSQ01037447">
    <property type="protein sequence ID" value="MPM90138.1"/>
    <property type="molecule type" value="Genomic_DNA"/>
</dbReference>
<reference evidence="1" key="1">
    <citation type="submission" date="2019-08" db="EMBL/GenBank/DDBJ databases">
        <authorList>
            <person name="Kucharzyk K."/>
            <person name="Murdoch R.W."/>
            <person name="Higgins S."/>
            <person name="Loffler F."/>
        </authorList>
    </citation>
    <scope>NUCLEOTIDE SEQUENCE</scope>
</reference>
<name>A0A645DM33_9ZZZZ</name>
<comment type="caution">
    <text evidence="1">The sequence shown here is derived from an EMBL/GenBank/DDBJ whole genome shotgun (WGS) entry which is preliminary data.</text>
</comment>
<dbReference type="AlphaFoldDB" id="A0A645DM33"/>
<protein>
    <submittedName>
        <fullName evidence="1">Uncharacterized protein</fullName>
    </submittedName>
</protein>